<dbReference type="OrthoDB" id="1937642at2759"/>
<evidence type="ECO:0000256" key="1">
    <source>
        <dbReference type="SAM" id="MobiDB-lite"/>
    </source>
</evidence>
<feature type="non-terminal residue" evidence="3">
    <location>
        <position position="144"/>
    </location>
</feature>
<feature type="non-terminal residue" evidence="3">
    <location>
        <position position="1"/>
    </location>
</feature>
<dbReference type="AlphaFoldDB" id="A0A3E2HMU9"/>
<dbReference type="EMBL" id="NCSJ02000017">
    <property type="protein sequence ID" value="RFU34668.1"/>
    <property type="molecule type" value="Genomic_DNA"/>
</dbReference>
<feature type="region of interest" description="Disordered" evidence="1">
    <location>
        <begin position="1"/>
        <end position="28"/>
    </location>
</feature>
<reference evidence="3 4" key="1">
    <citation type="submission" date="2018-05" db="EMBL/GenBank/DDBJ databases">
        <title>Draft genome sequence of Scytalidium lignicola DSM 105466, a ubiquitous saprotrophic fungus.</title>
        <authorList>
            <person name="Buettner E."/>
            <person name="Gebauer A.M."/>
            <person name="Hofrichter M."/>
            <person name="Liers C."/>
            <person name="Kellner H."/>
        </authorList>
    </citation>
    <scope>NUCLEOTIDE SEQUENCE [LARGE SCALE GENOMIC DNA]</scope>
    <source>
        <strain evidence="3 4">DSM 105466</strain>
    </source>
</reference>
<gene>
    <name evidence="3" type="ORF">B7463_g1594</name>
</gene>
<sequence length="144" mass="16115">MNNRVEEEMKDEVPPVPPGTQLSTKPTQAKQGKPWEALRISVFEVIDDPKYVQGLPHRDWVWFSGFAVILVQMVIATLPWILNDEWGTFLITACGNFLALLQGSLPQWKEEKWACPKQGGATVTLTQGNGSRHAMLILGEKESV</sequence>
<proteinExistence type="predicted"/>
<accession>A0A3E2HMU9</accession>
<name>A0A3E2HMU9_SCYLI</name>
<evidence type="ECO:0000313" key="4">
    <source>
        <dbReference type="Proteomes" id="UP000258309"/>
    </source>
</evidence>
<keyword evidence="2" id="KW-0472">Membrane</keyword>
<dbReference type="STRING" id="5539.A0A3E2HMU9"/>
<keyword evidence="4" id="KW-1185">Reference proteome</keyword>
<feature type="compositionally biased region" description="Basic and acidic residues" evidence="1">
    <location>
        <begin position="1"/>
        <end position="13"/>
    </location>
</feature>
<feature type="transmembrane region" description="Helical" evidence="2">
    <location>
        <begin position="60"/>
        <end position="82"/>
    </location>
</feature>
<evidence type="ECO:0000313" key="3">
    <source>
        <dbReference type="EMBL" id="RFU34668.1"/>
    </source>
</evidence>
<feature type="transmembrane region" description="Helical" evidence="2">
    <location>
        <begin position="88"/>
        <end position="105"/>
    </location>
</feature>
<protein>
    <submittedName>
        <fullName evidence="3">Uncharacterized protein</fullName>
    </submittedName>
</protein>
<keyword evidence="2" id="KW-0812">Transmembrane</keyword>
<dbReference type="Proteomes" id="UP000258309">
    <property type="component" value="Unassembled WGS sequence"/>
</dbReference>
<keyword evidence="2" id="KW-1133">Transmembrane helix</keyword>
<comment type="caution">
    <text evidence="3">The sequence shown here is derived from an EMBL/GenBank/DDBJ whole genome shotgun (WGS) entry which is preliminary data.</text>
</comment>
<organism evidence="3 4">
    <name type="scientific">Scytalidium lignicola</name>
    <name type="common">Hyphomycete</name>
    <dbReference type="NCBI Taxonomy" id="5539"/>
    <lineage>
        <taxon>Eukaryota</taxon>
        <taxon>Fungi</taxon>
        <taxon>Dikarya</taxon>
        <taxon>Ascomycota</taxon>
        <taxon>Pezizomycotina</taxon>
        <taxon>Leotiomycetes</taxon>
        <taxon>Leotiomycetes incertae sedis</taxon>
        <taxon>Scytalidium</taxon>
    </lineage>
</organism>
<evidence type="ECO:0000256" key="2">
    <source>
        <dbReference type="SAM" id="Phobius"/>
    </source>
</evidence>